<organism evidence="3 4">
    <name type="scientific">Rhizopus stolonifer</name>
    <name type="common">Rhizopus nigricans</name>
    <dbReference type="NCBI Taxonomy" id="4846"/>
    <lineage>
        <taxon>Eukaryota</taxon>
        <taxon>Fungi</taxon>
        <taxon>Fungi incertae sedis</taxon>
        <taxon>Mucoromycota</taxon>
        <taxon>Mucoromycotina</taxon>
        <taxon>Mucoromycetes</taxon>
        <taxon>Mucorales</taxon>
        <taxon>Mucorineae</taxon>
        <taxon>Rhizopodaceae</taxon>
        <taxon>Rhizopus</taxon>
    </lineage>
</organism>
<feature type="signal peptide" evidence="2">
    <location>
        <begin position="1"/>
        <end position="17"/>
    </location>
</feature>
<accession>A0A367JXS4</accession>
<dbReference type="Pfam" id="PF01161">
    <property type="entry name" value="PBP"/>
    <property type="match status" value="1"/>
</dbReference>
<dbReference type="PANTHER" id="PTHR11362:SF82">
    <property type="entry name" value="PHOSPHATIDYLETHANOLAMINE-BINDING PROTEIN 4"/>
    <property type="match status" value="1"/>
</dbReference>
<dbReference type="EMBL" id="PJQM01002519">
    <property type="protein sequence ID" value="RCH94746.1"/>
    <property type="molecule type" value="Genomic_DNA"/>
</dbReference>
<evidence type="ECO:0000313" key="4">
    <source>
        <dbReference type="Proteomes" id="UP000253551"/>
    </source>
</evidence>
<dbReference type="SUPFAM" id="SSF49777">
    <property type="entry name" value="PEBP-like"/>
    <property type="match status" value="1"/>
</dbReference>
<feature type="compositionally biased region" description="Basic and acidic residues" evidence="1">
    <location>
        <begin position="382"/>
        <end position="404"/>
    </location>
</feature>
<evidence type="ECO:0000313" key="3">
    <source>
        <dbReference type="EMBL" id="RCH94746.1"/>
    </source>
</evidence>
<gene>
    <name evidence="3" type="ORF">CU098_007398</name>
</gene>
<dbReference type="OrthoDB" id="2255301at2759"/>
<dbReference type="Gene3D" id="3.90.280.10">
    <property type="entry name" value="PEBP-like"/>
    <property type="match status" value="1"/>
</dbReference>
<name>A0A367JXS4_RHIST</name>
<keyword evidence="2" id="KW-0732">Signal</keyword>
<evidence type="ECO:0000256" key="2">
    <source>
        <dbReference type="SAM" id="SignalP"/>
    </source>
</evidence>
<feature type="region of interest" description="Disordered" evidence="1">
    <location>
        <begin position="331"/>
        <end position="350"/>
    </location>
</feature>
<evidence type="ECO:0000256" key="1">
    <source>
        <dbReference type="SAM" id="MobiDB-lite"/>
    </source>
</evidence>
<sequence>MVRFHTLIFATLASVYALSPEAASKLKSELATGNIIPQIFDDFEPKVELKVQYDNMVLTNGMEITSTQANQAPMVSFESLSSDKDYTVAMFDANTRLYHWVVTNIHGVENDGTSASVQIPYKETIPNHRYVFAVFEQTEKDQFLSLSDHFDLKELDTNRLQLASALYMNQKDTAGLKKRAEEAPNFRNLANNLADNLRGVLKEYGVELGRQSVNNEEYEQGRSFASSFQAIRSILDERRNINANVNIASASLLDQGMAFASSFQAIKSVLDDRQKVHNVPSASIHAMAVPTSGYQVNGPLIKGSDLESIKSIQSVIDRVARGFQNRASASAAALQTPAPSYGPSSTQNKSMDNSIIDDLLSVMESILDLHKKVSDQVNKNRPTRERVDEYEYESSRQGRERMEEYEPITPSHAL</sequence>
<dbReference type="InterPro" id="IPR035810">
    <property type="entry name" value="PEBP_euk"/>
</dbReference>
<feature type="chain" id="PRO_5016892216" evidence="2">
    <location>
        <begin position="18"/>
        <end position="414"/>
    </location>
</feature>
<reference evidence="3 4" key="1">
    <citation type="journal article" date="2018" name="G3 (Bethesda)">
        <title>Phylogenetic and Phylogenomic Definition of Rhizopus Species.</title>
        <authorList>
            <person name="Gryganskyi A.P."/>
            <person name="Golan J."/>
            <person name="Dolatabadi S."/>
            <person name="Mondo S."/>
            <person name="Robb S."/>
            <person name="Idnurm A."/>
            <person name="Muszewska A."/>
            <person name="Steczkiewicz K."/>
            <person name="Masonjones S."/>
            <person name="Liao H.L."/>
            <person name="Gajdeczka M.T."/>
            <person name="Anike F."/>
            <person name="Vuek A."/>
            <person name="Anishchenko I.M."/>
            <person name="Voigt K."/>
            <person name="de Hoog G.S."/>
            <person name="Smith M.E."/>
            <person name="Heitman J."/>
            <person name="Vilgalys R."/>
            <person name="Stajich J.E."/>
        </authorList>
    </citation>
    <scope>NUCLEOTIDE SEQUENCE [LARGE SCALE GENOMIC DNA]</scope>
    <source>
        <strain evidence="3 4">LSU 92-RS-03</strain>
    </source>
</reference>
<comment type="caution">
    <text evidence="3">The sequence shown here is derived from an EMBL/GenBank/DDBJ whole genome shotgun (WGS) entry which is preliminary data.</text>
</comment>
<dbReference type="PANTHER" id="PTHR11362">
    <property type="entry name" value="PHOSPHATIDYLETHANOLAMINE-BINDING PROTEIN"/>
    <property type="match status" value="1"/>
</dbReference>
<dbReference type="AlphaFoldDB" id="A0A367JXS4"/>
<dbReference type="InterPro" id="IPR036610">
    <property type="entry name" value="PEBP-like_sf"/>
</dbReference>
<feature type="region of interest" description="Disordered" evidence="1">
    <location>
        <begin position="376"/>
        <end position="414"/>
    </location>
</feature>
<proteinExistence type="predicted"/>
<keyword evidence="4" id="KW-1185">Reference proteome</keyword>
<protein>
    <submittedName>
        <fullName evidence="3">Uncharacterized protein</fullName>
    </submittedName>
</protein>
<dbReference type="Proteomes" id="UP000253551">
    <property type="component" value="Unassembled WGS sequence"/>
</dbReference>
<dbReference type="InterPro" id="IPR008914">
    <property type="entry name" value="PEBP"/>
</dbReference>
<dbReference type="STRING" id="4846.A0A367JXS4"/>